<dbReference type="InParanoid" id="A0A0C3DVX3"/>
<evidence type="ECO:0000313" key="1">
    <source>
        <dbReference type="EMBL" id="KIM60369.1"/>
    </source>
</evidence>
<dbReference type="AlphaFoldDB" id="A0A0C3DVX3"/>
<gene>
    <name evidence="1" type="ORF">SCLCIDRAFT_26703</name>
</gene>
<dbReference type="HOGENOM" id="CLU_003703_9_0_1"/>
<keyword evidence="2" id="KW-1185">Reference proteome</keyword>
<dbReference type="Proteomes" id="UP000053989">
    <property type="component" value="Unassembled WGS sequence"/>
</dbReference>
<dbReference type="STRING" id="1036808.A0A0C3DVX3"/>
<reference evidence="1 2" key="1">
    <citation type="submission" date="2014-04" db="EMBL/GenBank/DDBJ databases">
        <authorList>
            <consortium name="DOE Joint Genome Institute"/>
            <person name="Kuo A."/>
            <person name="Kohler A."/>
            <person name="Nagy L.G."/>
            <person name="Floudas D."/>
            <person name="Copeland A."/>
            <person name="Barry K.W."/>
            <person name="Cichocki N."/>
            <person name="Veneault-Fourrey C."/>
            <person name="LaButti K."/>
            <person name="Lindquist E.A."/>
            <person name="Lipzen A."/>
            <person name="Lundell T."/>
            <person name="Morin E."/>
            <person name="Murat C."/>
            <person name="Sun H."/>
            <person name="Tunlid A."/>
            <person name="Henrissat B."/>
            <person name="Grigoriev I.V."/>
            <person name="Hibbett D.S."/>
            <person name="Martin F."/>
            <person name="Nordberg H.P."/>
            <person name="Cantor M.N."/>
            <person name="Hua S.X."/>
        </authorList>
    </citation>
    <scope>NUCLEOTIDE SEQUENCE [LARGE SCALE GENOMIC DNA]</scope>
    <source>
        <strain evidence="1 2">Foug A</strain>
    </source>
</reference>
<sequence length="75" mass="8874">MATLGSNADILIQYQELHVLDLSVTTAISNLNARGHCDDRLAWFWTMDVPRDTDRNDWMSEFYRVHWFWSKALLD</sequence>
<dbReference type="OrthoDB" id="3265433at2759"/>
<name>A0A0C3DVX3_9AGAM</name>
<reference evidence="2" key="2">
    <citation type="submission" date="2015-01" db="EMBL/GenBank/DDBJ databases">
        <title>Evolutionary Origins and Diversification of the Mycorrhizal Mutualists.</title>
        <authorList>
            <consortium name="DOE Joint Genome Institute"/>
            <consortium name="Mycorrhizal Genomics Consortium"/>
            <person name="Kohler A."/>
            <person name="Kuo A."/>
            <person name="Nagy L.G."/>
            <person name="Floudas D."/>
            <person name="Copeland A."/>
            <person name="Barry K.W."/>
            <person name="Cichocki N."/>
            <person name="Veneault-Fourrey C."/>
            <person name="LaButti K."/>
            <person name="Lindquist E.A."/>
            <person name="Lipzen A."/>
            <person name="Lundell T."/>
            <person name="Morin E."/>
            <person name="Murat C."/>
            <person name="Riley R."/>
            <person name="Ohm R."/>
            <person name="Sun H."/>
            <person name="Tunlid A."/>
            <person name="Henrissat B."/>
            <person name="Grigoriev I.V."/>
            <person name="Hibbett D.S."/>
            <person name="Martin F."/>
        </authorList>
    </citation>
    <scope>NUCLEOTIDE SEQUENCE [LARGE SCALE GENOMIC DNA]</scope>
    <source>
        <strain evidence="2">Foug A</strain>
    </source>
</reference>
<dbReference type="EMBL" id="KN822063">
    <property type="protein sequence ID" value="KIM60369.1"/>
    <property type="molecule type" value="Genomic_DNA"/>
</dbReference>
<proteinExistence type="predicted"/>
<accession>A0A0C3DVX3</accession>
<organism evidence="1 2">
    <name type="scientific">Scleroderma citrinum Foug A</name>
    <dbReference type="NCBI Taxonomy" id="1036808"/>
    <lineage>
        <taxon>Eukaryota</taxon>
        <taxon>Fungi</taxon>
        <taxon>Dikarya</taxon>
        <taxon>Basidiomycota</taxon>
        <taxon>Agaricomycotina</taxon>
        <taxon>Agaricomycetes</taxon>
        <taxon>Agaricomycetidae</taxon>
        <taxon>Boletales</taxon>
        <taxon>Sclerodermatineae</taxon>
        <taxon>Sclerodermataceae</taxon>
        <taxon>Scleroderma</taxon>
    </lineage>
</organism>
<evidence type="ECO:0000313" key="2">
    <source>
        <dbReference type="Proteomes" id="UP000053989"/>
    </source>
</evidence>
<protein>
    <submittedName>
        <fullName evidence="1">Uncharacterized protein</fullName>
    </submittedName>
</protein>